<feature type="region of interest" description="Disordered" evidence="1">
    <location>
        <begin position="14"/>
        <end position="47"/>
    </location>
</feature>
<dbReference type="AlphaFoldDB" id="A0A8S9V7N9"/>
<name>A0A8S9V7N9_PHYIN</name>
<feature type="compositionally biased region" description="Polar residues" evidence="1">
    <location>
        <begin position="177"/>
        <end position="191"/>
    </location>
</feature>
<feature type="compositionally biased region" description="Basic and acidic residues" evidence="1">
    <location>
        <begin position="19"/>
        <end position="47"/>
    </location>
</feature>
<gene>
    <name evidence="2" type="ORF">GN958_ATG01915</name>
</gene>
<reference evidence="2" key="1">
    <citation type="submission" date="2020-03" db="EMBL/GenBank/DDBJ databases">
        <title>Hybrid Assembly of Korean Phytophthora infestans isolates.</title>
        <authorList>
            <person name="Prokchorchik M."/>
            <person name="Lee Y."/>
            <person name="Seo J."/>
            <person name="Cho J.-H."/>
            <person name="Park Y.-E."/>
            <person name="Jang D.-C."/>
            <person name="Im J.-S."/>
            <person name="Choi J.-G."/>
            <person name="Park H.-J."/>
            <person name="Lee G.-B."/>
            <person name="Lee Y.-G."/>
            <person name="Hong S.-Y."/>
            <person name="Cho K."/>
            <person name="Sohn K.H."/>
        </authorList>
    </citation>
    <scope>NUCLEOTIDE SEQUENCE</scope>
    <source>
        <strain evidence="2">KR_2_A2</strain>
    </source>
</reference>
<protein>
    <submittedName>
        <fullName evidence="2">Uncharacterized protein</fullName>
    </submittedName>
</protein>
<feature type="region of interest" description="Disordered" evidence="1">
    <location>
        <begin position="161"/>
        <end position="200"/>
    </location>
</feature>
<evidence type="ECO:0000256" key="1">
    <source>
        <dbReference type="SAM" id="MobiDB-lite"/>
    </source>
</evidence>
<comment type="caution">
    <text evidence="2">The sequence shown here is derived from an EMBL/GenBank/DDBJ whole genome shotgun (WGS) entry which is preliminary data.</text>
</comment>
<evidence type="ECO:0000313" key="2">
    <source>
        <dbReference type="EMBL" id="KAF4148901.1"/>
    </source>
</evidence>
<organism evidence="2 3">
    <name type="scientific">Phytophthora infestans</name>
    <name type="common">Potato late blight agent</name>
    <name type="synonym">Botrytis infestans</name>
    <dbReference type="NCBI Taxonomy" id="4787"/>
    <lineage>
        <taxon>Eukaryota</taxon>
        <taxon>Sar</taxon>
        <taxon>Stramenopiles</taxon>
        <taxon>Oomycota</taxon>
        <taxon>Peronosporomycetes</taxon>
        <taxon>Peronosporales</taxon>
        <taxon>Peronosporaceae</taxon>
        <taxon>Phytophthora</taxon>
    </lineage>
</organism>
<accession>A0A8S9V7N9</accession>
<proteinExistence type="predicted"/>
<dbReference type="Proteomes" id="UP000704712">
    <property type="component" value="Unassembled WGS sequence"/>
</dbReference>
<evidence type="ECO:0000313" key="3">
    <source>
        <dbReference type="Proteomes" id="UP000704712"/>
    </source>
</evidence>
<feature type="region of interest" description="Disordered" evidence="1">
    <location>
        <begin position="213"/>
        <end position="237"/>
    </location>
</feature>
<dbReference type="EMBL" id="JAACNO010000210">
    <property type="protein sequence ID" value="KAF4148901.1"/>
    <property type="molecule type" value="Genomic_DNA"/>
</dbReference>
<sequence length="237" mass="26633">MLFSLRHLTHVSTISSSSQREKQQRLPRRAADSAAEEKETQEREEQLARPALRQKFAAVDDIVLLKAVNTFRPWAAAVGTSKGIMKVFDDIAIHCRLDQSFGLKKPGTAMRTHFTNLKDKEAQRKEEQTAKQRGIERSGELLRSLAMGEIASDEEEELDFALDSSRSGEDSGEATEAATSSPTVGSATPSNALLEASEDEKAKYQYKMQRLQFEREQEDQMRVHDAAEAEKRRAHEP</sequence>